<dbReference type="PANTHER" id="PTHR42898:SF6">
    <property type="entry name" value="NADP-DEPENDENT MANNITOL DEHYDROGENASE"/>
    <property type="match status" value="1"/>
</dbReference>
<dbReference type="NCBIfam" id="NF006693">
    <property type="entry name" value="PRK09242.1"/>
    <property type="match status" value="1"/>
</dbReference>
<evidence type="ECO:0000313" key="4">
    <source>
        <dbReference type="Proteomes" id="UP000254711"/>
    </source>
</evidence>
<dbReference type="GO" id="GO:0016491">
    <property type="term" value="F:oxidoreductase activity"/>
    <property type="evidence" value="ECO:0007669"/>
    <property type="project" value="UniProtKB-KW"/>
</dbReference>
<dbReference type="OrthoDB" id="9806974at2"/>
<dbReference type="RefSeq" id="WP_114824276.1">
    <property type="nucleotide sequence ID" value="NZ_QQSY01000001.1"/>
</dbReference>
<dbReference type="PANTHER" id="PTHR42898">
    <property type="entry name" value="TROPINONE REDUCTASE"/>
    <property type="match status" value="1"/>
</dbReference>
<sequence length="260" mass="28143">MNARIDAWQLQGHTALITGASKGIGYATARELAGLGANLLLVARDADYLEQVRVELLDDFPGIEVLAFGADLSEQEERLAVFDWIADLAAPVSLLVNNAGGNHPAATLAYREDEYRAIFEQNLFSAFEMCRLAHPQLVQHAHAAIVNVGSVSGVTHVRTGSPYGMTKAALHQLTRNLAAEWAADGIRVNAVAPWYIRTQRTDPALANDEYLDEVLDRTPLRRIGEPEEVAAAIAFLCLPAASYVTGQVLAVDGGFLNYGF</sequence>
<comment type="similarity">
    <text evidence="1">Belongs to the short-chain dehydrogenases/reductases (SDR) family.</text>
</comment>
<gene>
    <name evidence="3" type="ORF">DVT68_07120</name>
</gene>
<evidence type="ECO:0000256" key="1">
    <source>
        <dbReference type="ARBA" id="ARBA00006484"/>
    </source>
</evidence>
<dbReference type="Proteomes" id="UP000254711">
    <property type="component" value="Unassembled WGS sequence"/>
</dbReference>
<name>A0A370KDB3_9GAMM</name>
<dbReference type="InterPro" id="IPR036291">
    <property type="entry name" value="NAD(P)-bd_dom_sf"/>
</dbReference>
<keyword evidence="4" id="KW-1185">Reference proteome</keyword>
<dbReference type="PRINTS" id="PR00081">
    <property type="entry name" value="GDHRDH"/>
</dbReference>
<dbReference type="InterPro" id="IPR002347">
    <property type="entry name" value="SDR_fam"/>
</dbReference>
<organism evidence="3 4">
    <name type="scientific">Dyella solisilvae</name>
    <dbReference type="NCBI Taxonomy" id="1920168"/>
    <lineage>
        <taxon>Bacteria</taxon>
        <taxon>Pseudomonadati</taxon>
        <taxon>Pseudomonadota</taxon>
        <taxon>Gammaproteobacteria</taxon>
        <taxon>Lysobacterales</taxon>
        <taxon>Rhodanobacteraceae</taxon>
        <taxon>Dyella</taxon>
    </lineage>
</organism>
<proteinExistence type="inferred from homology"/>
<dbReference type="AlphaFoldDB" id="A0A370KDB3"/>
<dbReference type="PRINTS" id="PR00080">
    <property type="entry name" value="SDRFAMILY"/>
</dbReference>
<dbReference type="PROSITE" id="PS00061">
    <property type="entry name" value="ADH_SHORT"/>
    <property type="match status" value="1"/>
</dbReference>
<dbReference type="FunFam" id="3.40.50.720:FF:000084">
    <property type="entry name" value="Short-chain dehydrogenase reductase"/>
    <property type="match status" value="1"/>
</dbReference>
<protein>
    <submittedName>
        <fullName evidence="3">SDR family oxidoreductase</fullName>
    </submittedName>
</protein>
<accession>A0A370KDB3</accession>
<dbReference type="InterPro" id="IPR045000">
    <property type="entry name" value="TR"/>
</dbReference>
<dbReference type="InterPro" id="IPR020904">
    <property type="entry name" value="Sc_DH/Rdtase_CS"/>
</dbReference>
<reference evidence="3 4" key="1">
    <citation type="submission" date="2018-07" db="EMBL/GenBank/DDBJ databases">
        <title>Dyella solisilvae sp. nov., isolated from the pine and broad-leaved mixed forest soil.</title>
        <authorList>
            <person name="Gao Z."/>
            <person name="Qiu L."/>
        </authorList>
    </citation>
    <scope>NUCLEOTIDE SEQUENCE [LARGE SCALE GENOMIC DNA]</scope>
    <source>
        <strain evidence="3 4">DHG54</strain>
    </source>
</reference>
<comment type="caution">
    <text evidence="3">The sequence shown here is derived from an EMBL/GenBank/DDBJ whole genome shotgun (WGS) entry which is preliminary data.</text>
</comment>
<dbReference type="Gene3D" id="3.40.50.720">
    <property type="entry name" value="NAD(P)-binding Rossmann-like Domain"/>
    <property type="match status" value="1"/>
</dbReference>
<keyword evidence="2" id="KW-0560">Oxidoreductase</keyword>
<dbReference type="EMBL" id="QQSY01000001">
    <property type="protein sequence ID" value="RDJ00552.1"/>
    <property type="molecule type" value="Genomic_DNA"/>
</dbReference>
<dbReference type="Pfam" id="PF13561">
    <property type="entry name" value="adh_short_C2"/>
    <property type="match status" value="1"/>
</dbReference>
<evidence type="ECO:0000256" key="2">
    <source>
        <dbReference type="ARBA" id="ARBA00023002"/>
    </source>
</evidence>
<evidence type="ECO:0000313" key="3">
    <source>
        <dbReference type="EMBL" id="RDJ00552.1"/>
    </source>
</evidence>
<dbReference type="SUPFAM" id="SSF51735">
    <property type="entry name" value="NAD(P)-binding Rossmann-fold domains"/>
    <property type="match status" value="1"/>
</dbReference>